<sequence length="729" mass="84686">MPQNQKGTKITKETYRQILKDGFDRAPPSKENSLDILFERCNVLPGIEVKDFGLLGLPLHPLLLTALKSTGTRVSIQNEQWLKLLKLELREITEGLGRAMYSDEVDLALHSMTLEVSELEEESKLEEESEFAHHWPAQDLDDEGFFGYLIVTLPTHHTGGTILVSTNRDTKYHWTSQLSHHRYQILSFFRQCEYRSLPLMKGQRIQLVFKIFALEGKKPPVIFTGKEQYVRQMVKAMRVWKTDPDRTEALYYGYNFNQLTTDYTKDITRKRIAEILMEELRLGLYHGRNTYMGLQDGRQELTFDGLGRCSFPVLCKLNGEKVDSAAMDQFVVQFGASSDYFRSMLSRVNHTTTKKEKKDKRKKMEKDRMGILKNVPNDILDYILSSYMSGKDLVQLDGVSRGMIARVDHSVRTIMNRFAQEAIRMGKHEILSDWRGLRNHSKQYKRHTPYEAIICIMPDLVYTDSLVITGLVATYGGVIMMPKMMGYLHTLLQTSSLLEEGHQEIIGRLMNRVRRSYVSQGIEIDSTTPYCTFIKSWITAVLGYNFSRGIPLLKHLFLAENYTGMRSADGQLRKKKRDLKQIKIFMELSRDLMDVIVKLKRSPLLADDWSLPFPEVKADHCPRCRVVGDFLKDPKERTTSIRFPKPQRVHVVTHLIDDLPTRMEKSKKMLAALRSITKYEPKDRMEEEDDKEDEEEEEEEDEEEEKREEKSKKRATRGKGPARKQQRRK</sequence>
<feature type="region of interest" description="Disordered" evidence="1">
    <location>
        <begin position="674"/>
        <end position="729"/>
    </location>
</feature>
<dbReference type="OrthoDB" id="27483at2759"/>
<evidence type="ECO:0000313" key="3">
    <source>
        <dbReference type="Proteomes" id="UP000241769"/>
    </source>
</evidence>
<accession>A0A2P6N2B0</accession>
<name>A0A2P6N2B0_9EUKA</name>
<dbReference type="EMBL" id="MDYQ01000240">
    <property type="protein sequence ID" value="PRP78097.1"/>
    <property type="molecule type" value="Genomic_DNA"/>
</dbReference>
<organism evidence="2 3">
    <name type="scientific">Planoprotostelium fungivorum</name>
    <dbReference type="NCBI Taxonomy" id="1890364"/>
    <lineage>
        <taxon>Eukaryota</taxon>
        <taxon>Amoebozoa</taxon>
        <taxon>Evosea</taxon>
        <taxon>Variosea</taxon>
        <taxon>Cavosteliida</taxon>
        <taxon>Cavosteliaceae</taxon>
        <taxon>Planoprotostelium</taxon>
    </lineage>
</organism>
<dbReference type="AlphaFoldDB" id="A0A2P6N2B0"/>
<dbReference type="InParanoid" id="A0A2P6N2B0"/>
<dbReference type="Proteomes" id="UP000241769">
    <property type="component" value="Unassembled WGS sequence"/>
</dbReference>
<evidence type="ECO:0000313" key="2">
    <source>
        <dbReference type="EMBL" id="PRP78097.1"/>
    </source>
</evidence>
<comment type="caution">
    <text evidence="2">The sequence shown here is derived from an EMBL/GenBank/DDBJ whole genome shotgun (WGS) entry which is preliminary data.</text>
</comment>
<proteinExistence type="predicted"/>
<keyword evidence="3" id="KW-1185">Reference proteome</keyword>
<evidence type="ECO:0000256" key="1">
    <source>
        <dbReference type="SAM" id="MobiDB-lite"/>
    </source>
</evidence>
<gene>
    <name evidence="2" type="ORF">PROFUN_11609</name>
</gene>
<protein>
    <submittedName>
        <fullName evidence="2">Uncharacterized protein</fullName>
    </submittedName>
</protein>
<reference evidence="2 3" key="1">
    <citation type="journal article" date="2018" name="Genome Biol. Evol.">
        <title>Multiple Roots of Fruiting Body Formation in Amoebozoa.</title>
        <authorList>
            <person name="Hillmann F."/>
            <person name="Forbes G."/>
            <person name="Novohradska S."/>
            <person name="Ferling I."/>
            <person name="Riege K."/>
            <person name="Groth M."/>
            <person name="Westermann M."/>
            <person name="Marz M."/>
            <person name="Spaller T."/>
            <person name="Winckler T."/>
            <person name="Schaap P."/>
            <person name="Glockner G."/>
        </authorList>
    </citation>
    <scope>NUCLEOTIDE SEQUENCE [LARGE SCALE GENOMIC DNA]</scope>
    <source>
        <strain evidence="2 3">Jena</strain>
    </source>
</reference>
<feature type="compositionally biased region" description="Acidic residues" evidence="1">
    <location>
        <begin position="686"/>
        <end position="706"/>
    </location>
</feature>
<feature type="compositionally biased region" description="Basic residues" evidence="1">
    <location>
        <begin position="712"/>
        <end position="729"/>
    </location>
</feature>